<protein>
    <recommendedName>
        <fullName evidence="1">DUF7662 domain-containing protein</fullName>
    </recommendedName>
</protein>
<organism evidence="2 3">
    <name type="scientific">Nonomuraea polychroma</name>
    <dbReference type="NCBI Taxonomy" id="46176"/>
    <lineage>
        <taxon>Bacteria</taxon>
        <taxon>Bacillati</taxon>
        <taxon>Actinomycetota</taxon>
        <taxon>Actinomycetes</taxon>
        <taxon>Streptosporangiales</taxon>
        <taxon>Streptosporangiaceae</taxon>
        <taxon>Nonomuraea</taxon>
    </lineage>
</organism>
<dbReference type="Pfam" id="PF24698">
    <property type="entry name" value="DUF7662"/>
    <property type="match status" value="1"/>
</dbReference>
<dbReference type="OrthoDB" id="3480230at2"/>
<dbReference type="RefSeq" id="WP_127933431.1">
    <property type="nucleotide sequence ID" value="NZ_SAUN01000001.1"/>
</dbReference>
<accession>A0A438M656</accession>
<comment type="caution">
    <text evidence="2">The sequence shown here is derived from an EMBL/GenBank/DDBJ whole genome shotgun (WGS) entry which is preliminary data.</text>
</comment>
<evidence type="ECO:0000259" key="1">
    <source>
        <dbReference type="Pfam" id="PF24698"/>
    </source>
</evidence>
<reference evidence="2 3" key="1">
    <citation type="submission" date="2019-01" db="EMBL/GenBank/DDBJ databases">
        <title>Sequencing the genomes of 1000 actinobacteria strains.</title>
        <authorList>
            <person name="Klenk H.-P."/>
        </authorList>
    </citation>
    <scope>NUCLEOTIDE SEQUENCE [LARGE SCALE GENOMIC DNA]</scope>
    <source>
        <strain evidence="2 3">DSM 43925</strain>
    </source>
</reference>
<sequence length="82" mass="9537">MVAREQYERLTRHLRDDGRDRIEMTFAEVAWVVGEDLPANAGRYNAWWATDPKHTHAVWLDVGYIARPNLTAQRVVFDRGTP</sequence>
<dbReference type="Proteomes" id="UP000284824">
    <property type="component" value="Unassembled WGS sequence"/>
</dbReference>
<evidence type="ECO:0000313" key="2">
    <source>
        <dbReference type="EMBL" id="RVX41147.1"/>
    </source>
</evidence>
<dbReference type="EMBL" id="SAUN01000001">
    <property type="protein sequence ID" value="RVX41147.1"/>
    <property type="molecule type" value="Genomic_DNA"/>
</dbReference>
<gene>
    <name evidence="2" type="ORF">EDD27_3617</name>
</gene>
<dbReference type="AlphaFoldDB" id="A0A438M656"/>
<proteinExistence type="predicted"/>
<feature type="domain" description="DUF7662" evidence="1">
    <location>
        <begin position="7"/>
        <end position="79"/>
    </location>
</feature>
<keyword evidence="3" id="KW-1185">Reference proteome</keyword>
<name>A0A438M656_9ACTN</name>
<evidence type="ECO:0000313" key="3">
    <source>
        <dbReference type="Proteomes" id="UP000284824"/>
    </source>
</evidence>
<dbReference type="InterPro" id="IPR056079">
    <property type="entry name" value="DUF7662"/>
</dbReference>